<evidence type="ECO:0000313" key="3">
    <source>
        <dbReference type="Proteomes" id="UP001196413"/>
    </source>
</evidence>
<feature type="region of interest" description="Disordered" evidence="1">
    <location>
        <begin position="126"/>
        <end position="170"/>
    </location>
</feature>
<feature type="non-terminal residue" evidence="2">
    <location>
        <position position="1"/>
    </location>
</feature>
<reference evidence="2" key="1">
    <citation type="submission" date="2021-06" db="EMBL/GenBank/DDBJ databases">
        <title>Parelaphostrongylus tenuis whole genome reference sequence.</title>
        <authorList>
            <person name="Garwood T.J."/>
            <person name="Larsen P.A."/>
            <person name="Fountain-Jones N.M."/>
            <person name="Garbe J.R."/>
            <person name="Macchietto M.G."/>
            <person name="Kania S.A."/>
            <person name="Gerhold R.W."/>
            <person name="Richards J.E."/>
            <person name="Wolf T.M."/>
        </authorList>
    </citation>
    <scope>NUCLEOTIDE SEQUENCE</scope>
    <source>
        <strain evidence="2">MNPRO001-30</strain>
        <tissue evidence="2">Meninges</tissue>
    </source>
</reference>
<name>A0AAD5N4Q4_PARTN</name>
<evidence type="ECO:0000256" key="1">
    <source>
        <dbReference type="SAM" id="MobiDB-lite"/>
    </source>
</evidence>
<keyword evidence="3" id="KW-1185">Reference proteome</keyword>
<dbReference type="AlphaFoldDB" id="A0AAD5N4Q4"/>
<feature type="compositionally biased region" description="Basic residues" evidence="1">
    <location>
        <begin position="1"/>
        <end position="10"/>
    </location>
</feature>
<dbReference type="EMBL" id="JAHQIW010004390">
    <property type="protein sequence ID" value="KAJ1362181.1"/>
    <property type="molecule type" value="Genomic_DNA"/>
</dbReference>
<organism evidence="2 3">
    <name type="scientific">Parelaphostrongylus tenuis</name>
    <name type="common">Meningeal worm</name>
    <dbReference type="NCBI Taxonomy" id="148309"/>
    <lineage>
        <taxon>Eukaryota</taxon>
        <taxon>Metazoa</taxon>
        <taxon>Ecdysozoa</taxon>
        <taxon>Nematoda</taxon>
        <taxon>Chromadorea</taxon>
        <taxon>Rhabditida</taxon>
        <taxon>Rhabditina</taxon>
        <taxon>Rhabditomorpha</taxon>
        <taxon>Strongyloidea</taxon>
        <taxon>Metastrongylidae</taxon>
        <taxon>Parelaphostrongylus</taxon>
    </lineage>
</organism>
<comment type="caution">
    <text evidence="2">The sequence shown here is derived from an EMBL/GenBank/DDBJ whole genome shotgun (WGS) entry which is preliminary data.</text>
</comment>
<accession>A0AAD5N4Q4</accession>
<evidence type="ECO:0000313" key="2">
    <source>
        <dbReference type="EMBL" id="KAJ1362181.1"/>
    </source>
</evidence>
<dbReference type="Proteomes" id="UP001196413">
    <property type="component" value="Unassembled WGS sequence"/>
</dbReference>
<protein>
    <submittedName>
        <fullName evidence="2">Uncharacterized protein</fullName>
    </submittedName>
</protein>
<feature type="region of interest" description="Disordered" evidence="1">
    <location>
        <begin position="1"/>
        <end position="20"/>
    </location>
</feature>
<sequence>MTTKGNRHHSKATDSSPAVITVQHMNDSRPENVEPADKAFAVTQFPAINGGTRLTKRISEIRKVKRIGGGYPYGPKNSTLSEYNRPLRFTKSLRFNGEILFKAPQSPTSSSLSALTVHRSVEPITDFSPQSVHRPRRMSSSYSTHTAPRPHATLHLSEPPQHRATPYDSQ</sequence>
<proteinExistence type="predicted"/>
<gene>
    <name evidence="2" type="ORF">KIN20_021617</name>
</gene>